<name>A0A391P1D6_9EUKA</name>
<protein>
    <submittedName>
        <fullName evidence="2">Uncharacterized protein</fullName>
    </submittedName>
</protein>
<feature type="compositionally biased region" description="Polar residues" evidence="1">
    <location>
        <begin position="36"/>
        <end position="56"/>
    </location>
</feature>
<sequence length="83" mass="8590">MGIPDSRTNTKEGESDARGVVKVEGANGDGAADATLGSTVKTETRPTPTAPGTQTQHSEEMGLLFEPSVLETALLTLEFSALT</sequence>
<dbReference type="AlphaFoldDB" id="A0A391P1D6"/>
<evidence type="ECO:0000313" key="3">
    <source>
        <dbReference type="Proteomes" id="UP000265618"/>
    </source>
</evidence>
<feature type="compositionally biased region" description="Basic and acidic residues" evidence="1">
    <location>
        <begin position="8"/>
        <end position="21"/>
    </location>
</feature>
<proteinExistence type="predicted"/>
<gene>
    <name evidence="2" type="ORF">KIPB_015608</name>
</gene>
<evidence type="ECO:0000313" key="2">
    <source>
        <dbReference type="EMBL" id="GCA64868.1"/>
    </source>
</evidence>
<dbReference type="Proteomes" id="UP000265618">
    <property type="component" value="Unassembled WGS sequence"/>
</dbReference>
<comment type="caution">
    <text evidence="2">The sequence shown here is derived from an EMBL/GenBank/DDBJ whole genome shotgun (WGS) entry which is preliminary data.</text>
</comment>
<evidence type="ECO:0000256" key="1">
    <source>
        <dbReference type="SAM" id="MobiDB-lite"/>
    </source>
</evidence>
<accession>A0A391P1D6</accession>
<organism evidence="2 3">
    <name type="scientific">Kipferlia bialata</name>
    <dbReference type="NCBI Taxonomy" id="797122"/>
    <lineage>
        <taxon>Eukaryota</taxon>
        <taxon>Metamonada</taxon>
        <taxon>Carpediemonas-like organisms</taxon>
        <taxon>Kipferlia</taxon>
    </lineage>
</organism>
<feature type="non-terminal residue" evidence="2">
    <location>
        <position position="83"/>
    </location>
</feature>
<reference evidence="2 3" key="1">
    <citation type="journal article" date="2018" name="PLoS ONE">
        <title>The draft genome of Kipferlia bialata reveals reductive genome evolution in fornicate parasites.</title>
        <authorList>
            <person name="Tanifuji G."/>
            <person name="Takabayashi S."/>
            <person name="Kume K."/>
            <person name="Takagi M."/>
            <person name="Nakayama T."/>
            <person name="Kamikawa R."/>
            <person name="Inagaki Y."/>
            <person name="Hashimoto T."/>
        </authorList>
    </citation>
    <scope>NUCLEOTIDE SEQUENCE [LARGE SCALE GENOMIC DNA]</scope>
    <source>
        <strain evidence="2">NY0173</strain>
    </source>
</reference>
<feature type="region of interest" description="Disordered" evidence="1">
    <location>
        <begin position="1"/>
        <end position="59"/>
    </location>
</feature>
<dbReference type="EMBL" id="BDIP01008878">
    <property type="protein sequence ID" value="GCA64868.1"/>
    <property type="molecule type" value="Genomic_DNA"/>
</dbReference>
<keyword evidence="3" id="KW-1185">Reference proteome</keyword>